<dbReference type="NCBIfam" id="TIGR02532">
    <property type="entry name" value="IV_pilin_GFxxxE"/>
    <property type="match status" value="1"/>
</dbReference>
<evidence type="ECO:0000313" key="4">
    <source>
        <dbReference type="Proteomes" id="UP001459714"/>
    </source>
</evidence>
<dbReference type="SUPFAM" id="SSF54523">
    <property type="entry name" value="Pili subunits"/>
    <property type="match status" value="1"/>
</dbReference>
<dbReference type="Pfam" id="PF07963">
    <property type="entry name" value="N_methyl"/>
    <property type="match status" value="1"/>
</dbReference>
<keyword evidence="4" id="KW-1185">Reference proteome</keyword>
<name>A0ABU9JYS5_9BACI</name>
<keyword evidence="2" id="KW-0178">Competence</keyword>
<dbReference type="Gene3D" id="3.30.700.10">
    <property type="entry name" value="Glycoprotein, Type 4 Pilin"/>
    <property type="match status" value="1"/>
</dbReference>
<accession>A0ABU9JYS5</accession>
<dbReference type="InterPro" id="IPR045584">
    <property type="entry name" value="Pilin-like"/>
</dbReference>
<organism evidence="3 4">
    <name type="scientific">Caldifermentibacillus hisashii</name>
    <dbReference type="NCBI Taxonomy" id="996558"/>
    <lineage>
        <taxon>Bacteria</taxon>
        <taxon>Bacillati</taxon>
        <taxon>Bacillota</taxon>
        <taxon>Bacilli</taxon>
        <taxon>Bacillales</taxon>
        <taxon>Bacillaceae</taxon>
        <taxon>Caldifermentibacillus</taxon>
    </lineage>
</organism>
<proteinExistence type="predicted"/>
<dbReference type="EMBL" id="JBBYAK010000001">
    <property type="protein sequence ID" value="MEL3958032.1"/>
    <property type="molecule type" value="Genomic_DNA"/>
</dbReference>
<dbReference type="Proteomes" id="UP001459714">
    <property type="component" value="Unassembled WGS sequence"/>
</dbReference>
<dbReference type="PROSITE" id="PS00409">
    <property type="entry name" value="PROKAR_NTER_METHYL"/>
    <property type="match status" value="1"/>
</dbReference>
<protein>
    <submittedName>
        <fullName evidence="3">Type II secretion system protein</fullName>
    </submittedName>
</protein>
<dbReference type="RefSeq" id="WP_251246260.1">
    <property type="nucleotide sequence ID" value="NZ_CP155466.1"/>
</dbReference>
<evidence type="ECO:0000256" key="2">
    <source>
        <dbReference type="ARBA" id="ARBA00023287"/>
    </source>
</evidence>
<evidence type="ECO:0000313" key="3">
    <source>
        <dbReference type="EMBL" id="MEL3958032.1"/>
    </source>
</evidence>
<dbReference type="InterPro" id="IPR012902">
    <property type="entry name" value="N_methyl_site"/>
</dbReference>
<evidence type="ECO:0000256" key="1">
    <source>
        <dbReference type="ARBA" id="ARBA00004241"/>
    </source>
</evidence>
<gene>
    <name evidence="3" type="ORF">NST17_12620</name>
</gene>
<sequence length="140" mass="14693">MQKRMKLLKNQKGMTLVELLAVLVILGIIAAIAVPMIGNAISESKQKGELNDALNIIAAAKLADANGVAAGNDNSYSKTDLVKGGYLDNSASTFTSVDKTSKQWILKGYTFNKATVTAETGGGYSEANIKKALKKLNGGS</sequence>
<comment type="caution">
    <text evidence="3">The sequence shown here is derived from an EMBL/GenBank/DDBJ whole genome shotgun (WGS) entry which is preliminary data.</text>
</comment>
<reference evidence="3 4" key="1">
    <citation type="submission" date="2024-03" db="EMBL/GenBank/DDBJ databases">
        <title>Bacilli Hybrid Assemblies.</title>
        <authorList>
            <person name="Kovac J."/>
        </authorList>
    </citation>
    <scope>NUCLEOTIDE SEQUENCE [LARGE SCALE GENOMIC DNA]</scope>
    <source>
        <strain evidence="3 4">FSL M8-0022</strain>
    </source>
</reference>
<comment type="subcellular location">
    <subcellularLocation>
        <location evidence="1">Cell surface</location>
    </subcellularLocation>
</comment>